<dbReference type="InterPro" id="IPR011604">
    <property type="entry name" value="PDDEXK-like_dom_sf"/>
</dbReference>
<dbReference type="InterPro" id="IPR000212">
    <property type="entry name" value="DNA_helicase_UvrD/REP"/>
</dbReference>
<dbReference type="Pfam" id="PF00580">
    <property type="entry name" value="UvrD-helicase"/>
    <property type="match status" value="1"/>
</dbReference>
<accession>A0A4R6RST6</accession>
<evidence type="ECO:0000256" key="9">
    <source>
        <dbReference type="ARBA" id="ARBA00023204"/>
    </source>
</evidence>
<feature type="binding site" evidence="14">
    <location>
        <begin position="24"/>
        <end position="31"/>
    </location>
    <ligand>
        <name>ATP</name>
        <dbReference type="ChEBI" id="CHEBI:30616"/>
    </ligand>
</feature>
<evidence type="ECO:0000313" key="17">
    <source>
        <dbReference type="EMBL" id="TDP89335.1"/>
    </source>
</evidence>
<dbReference type="InterPro" id="IPR038726">
    <property type="entry name" value="PDDEXK_AddAB-type"/>
</dbReference>
<evidence type="ECO:0000256" key="7">
    <source>
        <dbReference type="ARBA" id="ARBA00022840"/>
    </source>
</evidence>
<keyword evidence="5 14" id="KW-0347">Helicase</keyword>
<dbReference type="PANTHER" id="PTHR11070">
    <property type="entry name" value="UVRD / RECB / PCRA DNA HELICASE FAMILY MEMBER"/>
    <property type="match status" value="1"/>
</dbReference>
<dbReference type="PANTHER" id="PTHR11070:SF59">
    <property type="entry name" value="DNA 3'-5' HELICASE"/>
    <property type="match status" value="1"/>
</dbReference>
<dbReference type="GO" id="GO:0004527">
    <property type="term" value="F:exonuclease activity"/>
    <property type="evidence" value="ECO:0007669"/>
    <property type="project" value="UniProtKB-KW"/>
</dbReference>
<comment type="caution">
    <text evidence="17">The sequence shown here is derived from an EMBL/GenBank/DDBJ whole genome shotgun (WGS) entry which is preliminary data.</text>
</comment>
<dbReference type="Gene3D" id="3.40.50.300">
    <property type="entry name" value="P-loop containing nucleotide triphosphate hydrolases"/>
    <property type="match status" value="2"/>
</dbReference>
<evidence type="ECO:0000313" key="18">
    <source>
        <dbReference type="Proteomes" id="UP000295601"/>
    </source>
</evidence>
<comment type="catalytic activity">
    <reaction evidence="11">
        <text>Couples ATP hydrolysis with the unwinding of duplex DNA by translocating in the 3'-5' direction.</text>
        <dbReference type="EC" id="5.6.2.4"/>
    </reaction>
</comment>
<evidence type="ECO:0000256" key="2">
    <source>
        <dbReference type="ARBA" id="ARBA00022741"/>
    </source>
</evidence>
<dbReference type="Gene3D" id="3.90.320.10">
    <property type="match status" value="1"/>
</dbReference>
<evidence type="ECO:0000256" key="10">
    <source>
        <dbReference type="ARBA" id="ARBA00023235"/>
    </source>
</evidence>
<dbReference type="GO" id="GO:0000725">
    <property type="term" value="P:recombinational repair"/>
    <property type="evidence" value="ECO:0007669"/>
    <property type="project" value="TreeGrafter"/>
</dbReference>
<dbReference type="SUPFAM" id="SSF52540">
    <property type="entry name" value="P-loop containing nucleoside triphosphate hydrolases"/>
    <property type="match status" value="1"/>
</dbReference>
<dbReference type="Pfam" id="PF12705">
    <property type="entry name" value="PDDEXK_1"/>
    <property type="match status" value="1"/>
</dbReference>
<dbReference type="OrthoDB" id="5240387at2"/>
<evidence type="ECO:0000256" key="4">
    <source>
        <dbReference type="ARBA" id="ARBA00022801"/>
    </source>
</evidence>
<dbReference type="InterPro" id="IPR014016">
    <property type="entry name" value="UvrD-like_ATP-bd"/>
</dbReference>
<keyword evidence="2 14" id="KW-0547">Nucleotide-binding</keyword>
<dbReference type="Gene3D" id="1.10.486.10">
    <property type="entry name" value="PCRA, domain 4"/>
    <property type="match status" value="1"/>
</dbReference>
<dbReference type="EC" id="5.6.2.4" evidence="12"/>
<organism evidence="17 18">
    <name type="scientific">Leucobacter luti</name>
    <dbReference type="NCBI Taxonomy" id="340320"/>
    <lineage>
        <taxon>Bacteria</taxon>
        <taxon>Bacillati</taxon>
        <taxon>Actinomycetota</taxon>
        <taxon>Actinomycetes</taxon>
        <taxon>Micrococcales</taxon>
        <taxon>Microbacteriaceae</taxon>
        <taxon>Leucobacter</taxon>
    </lineage>
</organism>
<keyword evidence="6" id="KW-0269">Exonuclease</keyword>
<evidence type="ECO:0000256" key="12">
    <source>
        <dbReference type="ARBA" id="ARBA00034808"/>
    </source>
</evidence>
<dbReference type="EMBL" id="SNYA01000010">
    <property type="protein sequence ID" value="TDP89335.1"/>
    <property type="molecule type" value="Genomic_DNA"/>
</dbReference>
<dbReference type="AlphaFoldDB" id="A0A4R6RST6"/>
<dbReference type="InterPro" id="IPR014017">
    <property type="entry name" value="DNA_helicase_UvrD-like_C"/>
</dbReference>
<dbReference type="Proteomes" id="UP000295601">
    <property type="component" value="Unassembled WGS sequence"/>
</dbReference>
<dbReference type="RefSeq" id="WP_133617900.1">
    <property type="nucleotide sequence ID" value="NZ_SNYA01000010.1"/>
</dbReference>
<dbReference type="GO" id="GO:0005829">
    <property type="term" value="C:cytosol"/>
    <property type="evidence" value="ECO:0007669"/>
    <property type="project" value="TreeGrafter"/>
</dbReference>
<evidence type="ECO:0000256" key="14">
    <source>
        <dbReference type="PROSITE-ProRule" id="PRU00560"/>
    </source>
</evidence>
<proteinExistence type="predicted"/>
<reference evidence="17 18" key="1">
    <citation type="submission" date="2019-03" db="EMBL/GenBank/DDBJ databases">
        <title>Genomic analyses of the natural microbiome of Caenorhabditis elegans.</title>
        <authorList>
            <person name="Samuel B."/>
        </authorList>
    </citation>
    <scope>NUCLEOTIDE SEQUENCE [LARGE SCALE GENOMIC DNA]</scope>
    <source>
        <strain evidence="17 18">JUb18</strain>
    </source>
</reference>
<keyword evidence="3" id="KW-0227">DNA damage</keyword>
<dbReference type="GO" id="GO:0033202">
    <property type="term" value="C:DNA helicase complex"/>
    <property type="evidence" value="ECO:0007669"/>
    <property type="project" value="TreeGrafter"/>
</dbReference>
<feature type="domain" description="UvrD-like helicase ATP-binding" evidence="15">
    <location>
        <begin position="3"/>
        <end position="345"/>
    </location>
</feature>
<sequence>MLSFDPSQTRALALDPSRHARILGAAGTGKTAVLREAFCRTLGLPGWEETDVLVLATNRLVATSLRAAIERDLGRAFGGTPVRTAASLAFAVLSRSAALAGNEAPRLLTGTVQDEAITDVVSAGTAAHGAEIAGVPPEVLHSPAFRAELRELWRVADDFGVAPMELAAQLRELETAAVREQHARVPDPELSARWRDGFALIAAVAQRLEVERPGELSSSSLLHAAAGAVRRDGGIRAGSGHVAGSESGQPTGSEAQLAMPRLILIDDAQELGEGELALLAACSEVGSKIWVFGDPDLATGAFHGERTRVLSRLDSELARRAIRPAARTPQEPAQCVVLTRAHRHGPQLRSAVAGLAARVGAAGLGEQREAIARPVQPADPDPAVQFAVVGSGAEQLGAIAHRMRSRRLGLGGAPAVPWNEMAVLCRSRGEAVRVARALAAHQVPTGIAAGGIVLREHQIVRELVRLLQHALGLHTIAPEEILPLVGGTIGGLDPVALRRLRSALLLQERRDAREEERETRSIDELVAEAFAFPGPVPVVDSAGGRALRKLGQIAGAAMTVREAGGTARETLWMIWDRAKLASDWQRDALDGRGARSDDAHRSLDAVMGLFFALQRHEEQDSTQPIEELLDEILSSTVPEDSLAQRSQRASVTVTTPQGALGREFALVAIVGLQDGSWPNLRARGSLLGAAALERWLRGDEAVPPSRRDTIHDELRLLVHACARASSELLVVAVSDEDQHPSALFSLGREFRADGLPSSRITLRGITADMRRRLVRDPADQAALRALSELARAGVPGAPPDEWYGVRPPSTQAPLVPLDEDPEATVSVSPSQLERAESCPLDWAIAHLGGGTGSVQASIGTLVHHALETAQSPDADELLTAVMSEWRKLDFDAQWESVRAKRLAVTMTEGLATYLQEFAASERTLIGKEASFAVPIDRAVLRGIADRLERRELANGEAEVTVLDLKTGRTPPSKAQAETHAQLRAYQLGVTLGAFTIDGPPADSEDTVDNSVPAPDIETRSGGARLLYVHPDATGGSGFIERVQAPIDAEAIQEMEERVSNIARVMAAGEFTARIEHHCSDPHQPGNCRLHIIPAVSQG</sequence>
<protein>
    <recommendedName>
        <fullName evidence="12">DNA 3'-5' helicase</fullName>
        <ecNumber evidence="12">5.6.2.4</ecNumber>
    </recommendedName>
</protein>
<feature type="domain" description="UvrD-like helicase C-terminal" evidence="16">
    <location>
        <begin position="350"/>
        <end position="661"/>
    </location>
</feature>
<dbReference type="InterPro" id="IPR027417">
    <property type="entry name" value="P-loop_NTPase"/>
</dbReference>
<keyword evidence="18" id="KW-1185">Reference proteome</keyword>
<evidence type="ECO:0000256" key="8">
    <source>
        <dbReference type="ARBA" id="ARBA00023125"/>
    </source>
</evidence>
<keyword evidence="1" id="KW-0540">Nuclease</keyword>
<name>A0A4R6RST6_9MICO</name>
<keyword evidence="4 14" id="KW-0378">Hydrolase</keyword>
<dbReference type="GO" id="GO:0003677">
    <property type="term" value="F:DNA binding"/>
    <property type="evidence" value="ECO:0007669"/>
    <property type="project" value="UniProtKB-KW"/>
</dbReference>
<keyword evidence="9" id="KW-0234">DNA repair</keyword>
<gene>
    <name evidence="17" type="ORF">EDF62_3420</name>
</gene>
<evidence type="ECO:0000256" key="6">
    <source>
        <dbReference type="ARBA" id="ARBA00022839"/>
    </source>
</evidence>
<keyword evidence="10" id="KW-0413">Isomerase</keyword>
<dbReference type="GO" id="GO:0043138">
    <property type="term" value="F:3'-5' DNA helicase activity"/>
    <property type="evidence" value="ECO:0007669"/>
    <property type="project" value="UniProtKB-EC"/>
</dbReference>
<dbReference type="GO" id="GO:0005524">
    <property type="term" value="F:ATP binding"/>
    <property type="evidence" value="ECO:0007669"/>
    <property type="project" value="UniProtKB-UniRule"/>
</dbReference>
<evidence type="ECO:0000256" key="1">
    <source>
        <dbReference type="ARBA" id="ARBA00022722"/>
    </source>
</evidence>
<comment type="catalytic activity">
    <reaction evidence="13">
        <text>ATP + H2O = ADP + phosphate + H(+)</text>
        <dbReference type="Rhea" id="RHEA:13065"/>
        <dbReference type="ChEBI" id="CHEBI:15377"/>
        <dbReference type="ChEBI" id="CHEBI:15378"/>
        <dbReference type="ChEBI" id="CHEBI:30616"/>
        <dbReference type="ChEBI" id="CHEBI:43474"/>
        <dbReference type="ChEBI" id="CHEBI:456216"/>
        <dbReference type="EC" id="5.6.2.4"/>
    </reaction>
</comment>
<evidence type="ECO:0000256" key="13">
    <source>
        <dbReference type="ARBA" id="ARBA00048988"/>
    </source>
</evidence>
<dbReference type="PROSITE" id="PS51217">
    <property type="entry name" value="UVRD_HELICASE_CTER"/>
    <property type="match status" value="1"/>
</dbReference>
<keyword evidence="8" id="KW-0238">DNA-binding</keyword>
<evidence type="ECO:0000259" key="15">
    <source>
        <dbReference type="PROSITE" id="PS51198"/>
    </source>
</evidence>
<evidence type="ECO:0000256" key="5">
    <source>
        <dbReference type="ARBA" id="ARBA00022806"/>
    </source>
</evidence>
<evidence type="ECO:0000259" key="16">
    <source>
        <dbReference type="PROSITE" id="PS51217"/>
    </source>
</evidence>
<evidence type="ECO:0000256" key="3">
    <source>
        <dbReference type="ARBA" id="ARBA00022763"/>
    </source>
</evidence>
<keyword evidence="7 14" id="KW-0067">ATP-binding</keyword>
<dbReference type="PROSITE" id="PS51198">
    <property type="entry name" value="UVRD_HELICASE_ATP_BIND"/>
    <property type="match status" value="1"/>
</dbReference>
<evidence type="ECO:0000256" key="11">
    <source>
        <dbReference type="ARBA" id="ARBA00034617"/>
    </source>
</evidence>